<accession>A0A0L0H779</accession>
<feature type="coiled-coil region" evidence="1">
    <location>
        <begin position="31"/>
        <end position="72"/>
    </location>
</feature>
<evidence type="ECO:0000256" key="1">
    <source>
        <dbReference type="SAM" id="Coils"/>
    </source>
</evidence>
<dbReference type="EMBL" id="KQ257464">
    <property type="protein sequence ID" value="KNC97395.1"/>
    <property type="molecule type" value="Genomic_DNA"/>
</dbReference>
<dbReference type="Proteomes" id="UP000053201">
    <property type="component" value="Unassembled WGS sequence"/>
</dbReference>
<organism evidence="3 4">
    <name type="scientific">Spizellomyces punctatus (strain DAOM BR117)</name>
    <dbReference type="NCBI Taxonomy" id="645134"/>
    <lineage>
        <taxon>Eukaryota</taxon>
        <taxon>Fungi</taxon>
        <taxon>Fungi incertae sedis</taxon>
        <taxon>Chytridiomycota</taxon>
        <taxon>Chytridiomycota incertae sedis</taxon>
        <taxon>Chytridiomycetes</taxon>
        <taxon>Spizellomycetales</taxon>
        <taxon>Spizellomycetaceae</taxon>
        <taxon>Spizellomyces</taxon>
    </lineage>
</organism>
<reference evidence="3 4" key="1">
    <citation type="submission" date="2009-08" db="EMBL/GenBank/DDBJ databases">
        <title>The Genome Sequence of Spizellomyces punctatus strain DAOM BR117.</title>
        <authorList>
            <consortium name="The Broad Institute Genome Sequencing Platform"/>
            <person name="Russ C."/>
            <person name="Cuomo C."/>
            <person name="Shea T."/>
            <person name="Young S.K."/>
            <person name="Zeng Q."/>
            <person name="Koehrsen M."/>
            <person name="Haas B."/>
            <person name="Borodovsky M."/>
            <person name="Guigo R."/>
            <person name="Alvarado L."/>
            <person name="Berlin A."/>
            <person name="Bochicchio J."/>
            <person name="Borenstein D."/>
            <person name="Chapman S."/>
            <person name="Chen Z."/>
            <person name="Engels R."/>
            <person name="Freedman E."/>
            <person name="Gellesch M."/>
            <person name="Goldberg J."/>
            <person name="Griggs A."/>
            <person name="Gujja S."/>
            <person name="Heiman D."/>
            <person name="Hepburn T."/>
            <person name="Howarth C."/>
            <person name="Jen D."/>
            <person name="Larson L."/>
            <person name="Lewis B."/>
            <person name="Mehta T."/>
            <person name="Park D."/>
            <person name="Pearson M."/>
            <person name="Roberts A."/>
            <person name="Saif S."/>
            <person name="Shenoy N."/>
            <person name="Sisk P."/>
            <person name="Stolte C."/>
            <person name="Sykes S."/>
            <person name="Thomson T."/>
            <person name="Walk T."/>
            <person name="White J."/>
            <person name="Yandava C."/>
            <person name="Burger G."/>
            <person name="Gray M.W."/>
            <person name="Holland P.W.H."/>
            <person name="King N."/>
            <person name="Lang F.B.F."/>
            <person name="Roger A.J."/>
            <person name="Ruiz-Trillo I."/>
            <person name="Lander E."/>
            <person name="Nusbaum C."/>
        </authorList>
    </citation>
    <scope>NUCLEOTIDE SEQUENCE [LARGE SCALE GENOMIC DNA]</scope>
    <source>
        <strain evidence="3 4">DAOM BR117</strain>
    </source>
</reference>
<protein>
    <submittedName>
        <fullName evidence="3">Uncharacterized protein</fullName>
    </submittedName>
</protein>
<keyword evidence="1" id="KW-0175">Coiled coil</keyword>
<feature type="compositionally biased region" description="Polar residues" evidence="2">
    <location>
        <begin position="186"/>
        <end position="195"/>
    </location>
</feature>
<gene>
    <name evidence="3" type="ORF">SPPG_07322</name>
</gene>
<evidence type="ECO:0000313" key="4">
    <source>
        <dbReference type="Proteomes" id="UP000053201"/>
    </source>
</evidence>
<feature type="coiled-coil region" evidence="1">
    <location>
        <begin position="107"/>
        <end position="148"/>
    </location>
</feature>
<dbReference type="AlphaFoldDB" id="A0A0L0H779"/>
<name>A0A0L0H779_SPIPD</name>
<sequence length="195" mass="23539">MKSVPSFWSTKRRKAKQSVFPIQRPLTVRDWMLKLEERDKLEKELAKLKKEDEMLQQEIRTVDIERQELKRRRLLVEEPSWLEDREDELRERLIELIDRTSELIDRRSELYERREQLYQREKELRQKKKAAEDKLIKETRKRRRAQARVVTRVLTSLRFHREMGALRKPMPSLDDAAPAADGASQDFETSISKQP</sequence>
<feature type="region of interest" description="Disordered" evidence="2">
    <location>
        <begin position="165"/>
        <end position="195"/>
    </location>
</feature>
<proteinExistence type="predicted"/>
<dbReference type="RefSeq" id="XP_016605435.1">
    <property type="nucleotide sequence ID" value="XM_016755483.1"/>
</dbReference>
<dbReference type="VEuPathDB" id="FungiDB:SPPG_07322"/>
<evidence type="ECO:0000313" key="3">
    <source>
        <dbReference type="EMBL" id="KNC97395.1"/>
    </source>
</evidence>
<evidence type="ECO:0000256" key="2">
    <source>
        <dbReference type="SAM" id="MobiDB-lite"/>
    </source>
</evidence>
<dbReference type="InParanoid" id="A0A0L0H779"/>
<dbReference type="GeneID" id="27690544"/>
<keyword evidence="4" id="KW-1185">Reference proteome</keyword>